<dbReference type="InterPro" id="IPR026103">
    <property type="entry name" value="HARBI1_animal"/>
</dbReference>
<sequence length="266" mass="30647">MVTNAICDHIVHQKISFPALIEERNNNKENLLNKWGFPGVIGAVDGTHIAILKPNAEEHNFVNRKGYHSINCQIIAILKPNAEEHNFVNRKGYHSINCQIICDYKLKITNIFANYGGSSHDSFIWRNSQMNDYLRTLYQANERCWLVGNSAYPLLPYLMTPYRNPINDAEERYNQAHISARNVVERCIGLLKMRFRCLLKERTARYAPHFVCKLVKVCAALHNMCIDASIDEELPHVENEELAGHDIVPQQIRNPHEQGVQMRKIS</sequence>
<name>A0AAW1MD88_POPJA</name>
<dbReference type="PANTHER" id="PTHR22930:SF267">
    <property type="entry name" value="NUCLEASE HARBI1-RELATED"/>
    <property type="match status" value="1"/>
</dbReference>
<comment type="similarity">
    <text evidence="4">Belongs to the HARBI1 family.</text>
</comment>
<keyword evidence="9" id="KW-0378">Hydrolase</keyword>
<evidence type="ECO:0000256" key="1">
    <source>
        <dbReference type="ARBA" id="ARBA00001968"/>
    </source>
</evidence>
<dbReference type="Proteomes" id="UP001458880">
    <property type="component" value="Unassembled WGS sequence"/>
</dbReference>
<keyword evidence="15" id="KW-1185">Reference proteome</keyword>
<keyword evidence="7" id="KW-0540">Nuclease</keyword>
<reference evidence="14 15" key="1">
    <citation type="journal article" date="2024" name="BMC Genomics">
        <title>De novo assembly and annotation of Popillia japonica's genome with initial clues to its potential as an invasive pest.</title>
        <authorList>
            <person name="Cucini C."/>
            <person name="Boschi S."/>
            <person name="Funari R."/>
            <person name="Cardaioli E."/>
            <person name="Iannotti N."/>
            <person name="Marturano G."/>
            <person name="Paoli F."/>
            <person name="Bruttini M."/>
            <person name="Carapelli A."/>
            <person name="Frati F."/>
            <person name="Nardi F."/>
        </authorList>
    </citation>
    <scope>NUCLEOTIDE SEQUENCE [LARGE SCALE GENOMIC DNA]</scope>
    <source>
        <strain evidence="14">DMR45628</strain>
    </source>
</reference>
<evidence type="ECO:0000256" key="9">
    <source>
        <dbReference type="ARBA" id="ARBA00022801"/>
    </source>
</evidence>
<keyword evidence="8" id="KW-0479">Metal-binding</keyword>
<keyword evidence="14" id="KW-0255">Endonuclease</keyword>
<evidence type="ECO:0000256" key="3">
    <source>
        <dbReference type="ARBA" id="ARBA00004496"/>
    </source>
</evidence>
<evidence type="ECO:0000313" key="14">
    <source>
        <dbReference type="EMBL" id="KAK9745526.1"/>
    </source>
</evidence>
<evidence type="ECO:0000313" key="15">
    <source>
        <dbReference type="Proteomes" id="UP001458880"/>
    </source>
</evidence>
<dbReference type="EMBL" id="JASPKY010000048">
    <property type="protein sequence ID" value="KAK9745526.1"/>
    <property type="molecule type" value="Genomic_DNA"/>
</dbReference>
<dbReference type="GO" id="GO:0016787">
    <property type="term" value="F:hydrolase activity"/>
    <property type="evidence" value="ECO:0007669"/>
    <property type="project" value="UniProtKB-KW"/>
</dbReference>
<gene>
    <name evidence="14" type="ORF">QE152_g6856</name>
</gene>
<comment type="subcellular location">
    <subcellularLocation>
        <location evidence="3">Cytoplasm</location>
    </subcellularLocation>
    <subcellularLocation>
        <location evidence="2">Nucleus</location>
    </subcellularLocation>
</comment>
<dbReference type="PRINTS" id="PR02086">
    <property type="entry name" value="PUTNUCHARBI1"/>
</dbReference>
<dbReference type="AlphaFoldDB" id="A0AAW1MD88"/>
<comment type="caution">
    <text evidence="14">The sequence shown here is derived from an EMBL/GenBank/DDBJ whole genome shotgun (WGS) entry which is preliminary data.</text>
</comment>
<protein>
    <recommendedName>
        <fullName evidence="5">Putative nuclease HARBI1</fullName>
    </recommendedName>
    <alternativeName>
        <fullName evidence="11">Harbinger transposase-derived nuclease</fullName>
    </alternativeName>
</protein>
<proteinExistence type="inferred from homology"/>
<keyword evidence="6" id="KW-0963">Cytoplasm</keyword>
<evidence type="ECO:0000256" key="11">
    <source>
        <dbReference type="ARBA" id="ARBA00030126"/>
    </source>
</evidence>
<dbReference type="GO" id="GO:0004519">
    <property type="term" value="F:endonuclease activity"/>
    <property type="evidence" value="ECO:0007669"/>
    <property type="project" value="UniProtKB-KW"/>
</dbReference>
<organism evidence="14 15">
    <name type="scientific">Popillia japonica</name>
    <name type="common">Japanese beetle</name>
    <dbReference type="NCBI Taxonomy" id="7064"/>
    <lineage>
        <taxon>Eukaryota</taxon>
        <taxon>Metazoa</taxon>
        <taxon>Ecdysozoa</taxon>
        <taxon>Arthropoda</taxon>
        <taxon>Hexapoda</taxon>
        <taxon>Insecta</taxon>
        <taxon>Pterygota</taxon>
        <taxon>Neoptera</taxon>
        <taxon>Endopterygota</taxon>
        <taxon>Coleoptera</taxon>
        <taxon>Polyphaga</taxon>
        <taxon>Scarabaeiformia</taxon>
        <taxon>Scarabaeidae</taxon>
        <taxon>Rutelinae</taxon>
        <taxon>Popillia</taxon>
    </lineage>
</organism>
<dbReference type="InterPro" id="IPR027806">
    <property type="entry name" value="HARBI1_dom"/>
</dbReference>
<evidence type="ECO:0000256" key="7">
    <source>
        <dbReference type="ARBA" id="ARBA00022722"/>
    </source>
</evidence>
<dbReference type="InterPro" id="IPR045249">
    <property type="entry name" value="HARBI1-like"/>
</dbReference>
<comment type="function">
    <text evidence="12">Transposase-derived protein that may have nuclease activity. Does not have transposase activity.</text>
</comment>
<feature type="domain" description="DDE Tnp4" evidence="13">
    <location>
        <begin position="78"/>
        <end position="223"/>
    </location>
</feature>
<evidence type="ECO:0000256" key="12">
    <source>
        <dbReference type="ARBA" id="ARBA00045850"/>
    </source>
</evidence>
<evidence type="ECO:0000256" key="8">
    <source>
        <dbReference type="ARBA" id="ARBA00022723"/>
    </source>
</evidence>
<dbReference type="GO" id="GO:0005634">
    <property type="term" value="C:nucleus"/>
    <property type="evidence" value="ECO:0007669"/>
    <property type="project" value="UniProtKB-SubCell"/>
</dbReference>
<dbReference type="PANTHER" id="PTHR22930">
    <property type="match status" value="1"/>
</dbReference>
<evidence type="ECO:0000256" key="5">
    <source>
        <dbReference type="ARBA" id="ARBA00015519"/>
    </source>
</evidence>
<evidence type="ECO:0000259" key="13">
    <source>
        <dbReference type="Pfam" id="PF13359"/>
    </source>
</evidence>
<accession>A0AAW1MD88</accession>
<keyword evidence="10" id="KW-0539">Nucleus</keyword>
<dbReference type="GO" id="GO:0046872">
    <property type="term" value="F:metal ion binding"/>
    <property type="evidence" value="ECO:0007669"/>
    <property type="project" value="UniProtKB-KW"/>
</dbReference>
<dbReference type="GO" id="GO:0005737">
    <property type="term" value="C:cytoplasm"/>
    <property type="evidence" value="ECO:0007669"/>
    <property type="project" value="UniProtKB-SubCell"/>
</dbReference>
<evidence type="ECO:0000256" key="10">
    <source>
        <dbReference type="ARBA" id="ARBA00023242"/>
    </source>
</evidence>
<evidence type="ECO:0000256" key="4">
    <source>
        <dbReference type="ARBA" id="ARBA00006958"/>
    </source>
</evidence>
<evidence type="ECO:0000256" key="2">
    <source>
        <dbReference type="ARBA" id="ARBA00004123"/>
    </source>
</evidence>
<evidence type="ECO:0000256" key="6">
    <source>
        <dbReference type="ARBA" id="ARBA00022490"/>
    </source>
</evidence>
<dbReference type="Pfam" id="PF13359">
    <property type="entry name" value="DDE_Tnp_4"/>
    <property type="match status" value="1"/>
</dbReference>
<comment type="cofactor">
    <cofactor evidence="1">
        <name>a divalent metal cation</name>
        <dbReference type="ChEBI" id="CHEBI:60240"/>
    </cofactor>
</comment>